<sequence length="231" mass="26590">MNDVTRTKKLLEDNAESAALLGTELPLEAMPIDELMIREYLLDNPEFFNRYPELLLAMRVSHHERGTVSLVEKRQDLLRSRVTQLEEEITSLMKVATENEKIFRFNSALSLSILKCEDLGELRQVLSEQLKGQFGFTHVRLITVHDIDSELANIWRQRIQQGFYFGRLTQSESKRLFGSEVGSVALTKLSDENGQVIFGVASADAAHFHPEMDHLFFKQIRDLLDHMLPKF</sequence>
<name>A0ABN4YHL4_9GAMM</name>
<evidence type="ECO:0000313" key="1">
    <source>
        <dbReference type="EMBL" id="ARD24023.1"/>
    </source>
</evidence>
<accession>A0ABN4YHL4</accession>
<dbReference type="PANTHER" id="PTHR38765">
    <property type="entry name" value="DUF484 DOMAIN-CONTAINING PROTEIN"/>
    <property type="match status" value="1"/>
</dbReference>
<gene>
    <name evidence="1" type="ORF">SJ2017_3785</name>
</gene>
<evidence type="ECO:0008006" key="3">
    <source>
        <dbReference type="Google" id="ProtNLM"/>
    </source>
</evidence>
<reference evidence="1 2" key="1">
    <citation type="submission" date="2017-03" db="EMBL/GenBank/DDBJ databases">
        <title>Genome sequencing of Shewanella japonica KCTC 22435.</title>
        <authorList>
            <person name="Kim K.M."/>
        </authorList>
    </citation>
    <scope>NUCLEOTIDE SEQUENCE [LARGE SCALE GENOMIC DNA]</scope>
    <source>
        <strain evidence="1 2">KCTC 22435</strain>
    </source>
</reference>
<dbReference type="InterPro" id="IPR007435">
    <property type="entry name" value="DUF484"/>
</dbReference>
<proteinExistence type="predicted"/>
<dbReference type="EMBL" id="CP020472">
    <property type="protein sequence ID" value="ARD24023.1"/>
    <property type="molecule type" value="Genomic_DNA"/>
</dbReference>
<dbReference type="Pfam" id="PF04340">
    <property type="entry name" value="DUF484"/>
    <property type="match status" value="1"/>
</dbReference>
<organism evidence="1 2">
    <name type="scientific">Shewanella japonica</name>
    <dbReference type="NCBI Taxonomy" id="93973"/>
    <lineage>
        <taxon>Bacteria</taxon>
        <taxon>Pseudomonadati</taxon>
        <taxon>Pseudomonadota</taxon>
        <taxon>Gammaproteobacteria</taxon>
        <taxon>Alteromonadales</taxon>
        <taxon>Shewanellaceae</taxon>
        <taxon>Shewanella</taxon>
    </lineage>
</organism>
<keyword evidence="2" id="KW-1185">Reference proteome</keyword>
<evidence type="ECO:0000313" key="2">
    <source>
        <dbReference type="Proteomes" id="UP000191820"/>
    </source>
</evidence>
<dbReference type="Proteomes" id="UP000191820">
    <property type="component" value="Chromosome"/>
</dbReference>
<dbReference type="Gene3D" id="3.30.450.40">
    <property type="match status" value="1"/>
</dbReference>
<protein>
    <recommendedName>
        <fullName evidence="3">DUF484 family protein</fullName>
    </recommendedName>
</protein>
<dbReference type="PANTHER" id="PTHR38765:SF1">
    <property type="entry name" value="DUF484 DOMAIN-CONTAINING PROTEIN"/>
    <property type="match status" value="1"/>
</dbReference>
<dbReference type="InterPro" id="IPR029016">
    <property type="entry name" value="GAF-like_dom_sf"/>
</dbReference>